<dbReference type="EMBL" id="VWRR01000016">
    <property type="protein sequence ID" value="KAF6000983.1"/>
    <property type="molecule type" value="Genomic_DNA"/>
</dbReference>
<evidence type="ECO:0000313" key="1">
    <source>
        <dbReference type="EMBL" id="KAF6000983.1"/>
    </source>
</evidence>
<sequence>MIEVAPDVHEQERLVQYFATGCLSDHDSLGKKVTGHASDSRQALSWLRALSNGLSVDGGGRSLSGKLTGDRPSLELEGTNRSRVSRRLRRQDSVEKETARVTALLLRILHRIACVLDRLDADANRDICCDACLQLLWYGAVFVLRGLRVRGDILDSESNELGLVRWYLRLLVANASALDSSVSYQTACGAITATPTSSDGTERFQRYGMNGDDEQTCCCVDLADDLWRRHVGLLLARDALSMLEGDAVSDKEATLPEFIANDTLEGPAPKCSAQQWLHVVQWVVQRVCRPPVPTIATKTPLSPAMVTEKENAFHWQRMLLVSLRIFLVAYALGPASVGALESAQADSEAHSIVEKLGHWLVDESIPALEEMHARVRLDARQSSSTPLRSFQACFESTRDVLLSALDRWRVFWPDFWLGSSTLLRSIAWAPARLYVLRIAALQDTELITLVRIVCQAARRSPESNTKEYLFSRLLEVLLAIEGGLYPVCVLRDEWLLHWLVECWANPKAAYACQRLASHIQHCVTKAAATPDSTRVQDAPQAVEVLRLASLLSAPNELSGVYERNGQRKTAKPWSYATSVPALLVLVRNAHRHDAVRDWILEVALQIARDGNACLDPRFAQPCLVLLQQELQNQVTACVKREPTSALTSNASQVQGSATAIAVTAERLLLLVQSLQREASGGAGLPTGERERLRQWAAAVLHNAAADLYEYGRSIEKGRARDRPKPNVRTCTGCIRVSRAVLAVCSDALLAPWDNRGLACSIESAINAGCHQNRYWSPCVRPAGLDLRRSTVRCAITLVPME</sequence>
<protein>
    <submittedName>
        <fullName evidence="1">Uncharacterized protein</fullName>
    </submittedName>
</protein>
<dbReference type="AlphaFoldDB" id="A0A7J7ID04"/>
<dbReference type="Proteomes" id="UP000530660">
    <property type="component" value="Unassembled WGS sequence"/>
</dbReference>
<evidence type="ECO:0000313" key="2">
    <source>
        <dbReference type="Proteomes" id="UP000530660"/>
    </source>
</evidence>
<name>A0A7J7ID04_9RHOD</name>
<organism evidence="1 2">
    <name type="scientific">Cyanidiococcus yangmingshanensis</name>
    <dbReference type="NCBI Taxonomy" id="2690220"/>
    <lineage>
        <taxon>Eukaryota</taxon>
        <taxon>Rhodophyta</taxon>
        <taxon>Bangiophyceae</taxon>
        <taxon>Cyanidiales</taxon>
        <taxon>Cyanidiaceae</taxon>
        <taxon>Cyanidiococcus</taxon>
    </lineage>
</organism>
<proteinExistence type="predicted"/>
<accession>A0A7J7ID04</accession>
<keyword evidence="2" id="KW-1185">Reference proteome</keyword>
<gene>
    <name evidence="1" type="ORF">F1559_000521</name>
</gene>
<comment type="caution">
    <text evidence="1">The sequence shown here is derived from an EMBL/GenBank/DDBJ whole genome shotgun (WGS) entry which is preliminary data.</text>
</comment>
<reference evidence="1 2" key="1">
    <citation type="journal article" date="2020" name="J. Phycol.">
        <title>Comparative genome analysis reveals Cyanidiococcus gen. nov., a new extremophilic red algal genus sister to Cyanidioschyzon (Cyanidioschyzonaceae, Rhodophyta).</title>
        <authorList>
            <person name="Liu S.-L."/>
            <person name="Chiang Y.-R."/>
            <person name="Yoon H.S."/>
            <person name="Fu H.-Y."/>
        </authorList>
    </citation>
    <scope>NUCLEOTIDE SEQUENCE [LARGE SCALE GENOMIC DNA]</scope>
    <source>
        <strain evidence="1 2">THAL066</strain>
    </source>
</reference>